<evidence type="ECO:0000259" key="9">
    <source>
        <dbReference type="PROSITE" id="PS50893"/>
    </source>
</evidence>
<dbReference type="PANTHER" id="PTHR43553">
    <property type="entry name" value="HEAVY METAL TRANSPORTER"/>
    <property type="match status" value="1"/>
</dbReference>
<dbReference type="InterPro" id="IPR050095">
    <property type="entry name" value="ECF_ABC_transporter_ATP-bd"/>
</dbReference>
<dbReference type="RefSeq" id="WP_206968120.1">
    <property type="nucleotide sequence ID" value="NZ_JAFLVX010000035.1"/>
</dbReference>
<dbReference type="SUPFAM" id="SSF52540">
    <property type="entry name" value="P-loop containing nucleoside triphosphate hydrolases"/>
    <property type="match status" value="2"/>
</dbReference>
<dbReference type="PANTHER" id="PTHR43553:SF27">
    <property type="entry name" value="ENERGY-COUPLING FACTOR TRANSPORTER ATP-BINDING PROTEIN ECFA2"/>
    <property type="match status" value="1"/>
</dbReference>
<dbReference type="InterPro" id="IPR003439">
    <property type="entry name" value="ABC_transporter-like_ATP-bd"/>
</dbReference>
<protein>
    <submittedName>
        <fullName evidence="10">ABC transporter ATP-binding protein</fullName>
    </submittedName>
</protein>
<evidence type="ECO:0000256" key="8">
    <source>
        <dbReference type="ARBA" id="ARBA00023136"/>
    </source>
</evidence>
<keyword evidence="6 10" id="KW-0067">ATP-binding</keyword>
<sequence>MTKVLLNQLSFKREEQVIFQQVDHEFETGSFTLLRGDSGCGKSTLLRLISGFTDLSYEGSIVINGKKQGSLSTYEKASQVGMVFQKPNTQFTMRSLRREITFALENLSLGYEAIQGRMEKAVHLTNTAHLLDREIVSLSDGEKQRASLTVLLAMDAPVLLLDEPFASIDSSSRHQLIHLLGKLRDLGKTIILCDHDLVGYEGVVDEVITLTQRGLRKESISLLGRHEKPQLSRVRSSKSTLLEFQQVSYQQGKRELLEATNYSFNQGITTITGDNGVGKSTLFRAIIQQQRYQGKMFFEDRRMKKRKALYKEVTLAVQEAAHQFIQLTPREELVFNSHLSQEMKQKQENVLEELGLTSKLDGSLFHLSEGQKKMIQLTTMLSLDRKLLLLDEPFTGLDEKACQLFMDWMEEKSDEQSFMIISHRLAPLNHRSDEHVLLNHKRLNFQGETHRQEEIGYEYSQNQFA</sequence>
<keyword evidence="5" id="KW-0547">Nucleotide-binding</keyword>
<keyword evidence="4" id="KW-1003">Cell membrane</keyword>
<organism evidence="10 11">
    <name type="scientific">Candidatus Vagococcus giribetii</name>
    <dbReference type="NCBI Taxonomy" id="2230876"/>
    <lineage>
        <taxon>Bacteria</taxon>
        <taxon>Bacillati</taxon>
        <taxon>Bacillota</taxon>
        <taxon>Bacilli</taxon>
        <taxon>Lactobacillales</taxon>
        <taxon>Enterococcaceae</taxon>
        <taxon>Vagococcus</taxon>
    </lineage>
</organism>
<evidence type="ECO:0000256" key="6">
    <source>
        <dbReference type="ARBA" id="ARBA00022840"/>
    </source>
</evidence>
<dbReference type="Pfam" id="PF00005">
    <property type="entry name" value="ABC_tran"/>
    <property type="match status" value="2"/>
</dbReference>
<keyword evidence="11" id="KW-1185">Reference proteome</keyword>
<feature type="domain" description="ABC transporter" evidence="9">
    <location>
        <begin position="4"/>
        <end position="237"/>
    </location>
</feature>
<evidence type="ECO:0000256" key="7">
    <source>
        <dbReference type="ARBA" id="ARBA00022967"/>
    </source>
</evidence>
<comment type="subcellular location">
    <subcellularLocation>
        <location evidence="1">Cell membrane</location>
        <topology evidence="1">Peripheral membrane protein</topology>
    </subcellularLocation>
</comment>
<evidence type="ECO:0000256" key="2">
    <source>
        <dbReference type="ARBA" id="ARBA00005417"/>
    </source>
</evidence>
<dbReference type="CDD" id="cd03225">
    <property type="entry name" value="ABC_cobalt_CbiO_domain1"/>
    <property type="match status" value="2"/>
</dbReference>
<keyword evidence="3" id="KW-0813">Transport</keyword>
<proteinExistence type="inferred from homology"/>
<reference evidence="10 11" key="1">
    <citation type="submission" date="2021-03" db="EMBL/GenBank/DDBJ databases">
        <title>Enterococcal diversity collection.</title>
        <authorList>
            <person name="Gilmore M.S."/>
            <person name="Schwartzman J."/>
            <person name="Van Tyne D."/>
            <person name="Martin M."/>
            <person name="Earl A.M."/>
            <person name="Manson A.L."/>
            <person name="Straub T."/>
            <person name="Salamzade R."/>
            <person name="Saavedra J."/>
            <person name="Lebreton F."/>
            <person name="Prichula J."/>
            <person name="Schaufler K."/>
            <person name="Gaca A."/>
            <person name="Sgardioli B."/>
            <person name="Wagenaar J."/>
            <person name="Strong T."/>
        </authorList>
    </citation>
    <scope>NUCLEOTIDE SEQUENCE [LARGE SCALE GENOMIC DNA]</scope>
    <source>
        <strain evidence="10 11">DIV0080</strain>
    </source>
</reference>
<keyword evidence="7" id="KW-1278">Translocase</keyword>
<dbReference type="InterPro" id="IPR003593">
    <property type="entry name" value="AAA+_ATPase"/>
</dbReference>
<evidence type="ECO:0000256" key="3">
    <source>
        <dbReference type="ARBA" id="ARBA00022448"/>
    </source>
</evidence>
<feature type="domain" description="ABC transporter" evidence="9">
    <location>
        <begin position="242"/>
        <end position="465"/>
    </location>
</feature>
<dbReference type="PROSITE" id="PS50893">
    <property type="entry name" value="ABC_TRANSPORTER_2"/>
    <property type="match status" value="2"/>
</dbReference>
<dbReference type="EMBL" id="JAFLVX010000035">
    <property type="protein sequence ID" value="MBO0477804.1"/>
    <property type="molecule type" value="Genomic_DNA"/>
</dbReference>
<dbReference type="Proteomes" id="UP000664857">
    <property type="component" value="Unassembled WGS sequence"/>
</dbReference>
<dbReference type="SMART" id="SM00382">
    <property type="entry name" value="AAA"/>
    <property type="match status" value="2"/>
</dbReference>
<evidence type="ECO:0000256" key="1">
    <source>
        <dbReference type="ARBA" id="ARBA00004202"/>
    </source>
</evidence>
<evidence type="ECO:0000256" key="4">
    <source>
        <dbReference type="ARBA" id="ARBA00022475"/>
    </source>
</evidence>
<comment type="similarity">
    <text evidence="2">Belongs to the ABC transporter superfamily.</text>
</comment>
<evidence type="ECO:0000313" key="11">
    <source>
        <dbReference type="Proteomes" id="UP000664857"/>
    </source>
</evidence>
<evidence type="ECO:0000313" key="10">
    <source>
        <dbReference type="EMBL" id="MBO0477804.1"/>
    </source>
</evidence>
<accession>A0ABS3HVM0</accession>
<dbReference type="GO" id="GO:0005524">
    <property type="term" value="F:ATP binding"/>
    <property type="evidence" value="ECO:0007669"/>
    <property type="project" value="UniProtKB-KW"/>
</dbReference>
<dbReference type="InterPro" id="IPR015856">
    <property type="entry name" value="ABC_transpr_CbiO/EcfA_su"/>
</dbReference>
<name>A0ABS3HVM0_9ENTE</name>
<dbReference type="InterPro" id="IPR027417">
    <property type="entry name" value="P-loop_NTPase"/>
</dbReference>
<keyword evidence="8" id="KW-0472">Membrane</keyword>
<comment type="caution">
    <text evidence="10">The sequence shown here is derived from an EMBL/GenBank/DDBJ whole genome shotgun (WGS) entry which is preliminary data.</text>
</comment>
<dbReference type="Gene3D" id="3.40.50.300">
    <property type="entry name" value="P-loop containing nucleotide triphosphate hydrolases"/>
    <property type="match status" value="2"/>
</dbReference>
<gene>
    <name evidence="10" type="ORF">DOK76_12025</name>
</gene>
<evidence type="ECO:0000256" key="5">
    <source>
        <dbReference type="ARBA" id="ARBA00022741"/>
    </source>
</evidence>